<name>A0ABS2GQP8_9FIRM</name>
<dbReference type="RefSeq" id="WP_204721409.1">
    <property type="nucleotide sequence ID" value="NZ_JACSNR010000008.1"/>
</dbReference>
<feature type="transmembrane region" description="Helical" evidence="1">
    <location>
        <begin position="250"/>
        <end position="273"/>
    </location>
</feature>
<keyword evidence="1" id="KW-1133">Transmembrane helix</keyword>
<feature type="transmembrane region" description="Helical" evidence="1">
    <location>
        <begin position="152"/>
        <end position="170"/>
    </location>
</feature>
<accession>A0ABS2GQP8</accession>
<dbReference type="Pfam" id="PF13536">
    <property type="entry name" value="EmrE"/>
    <property type="match status" value="1"/>
</dbReference>
<feature type="transmembrane region" description="Helical" evidence="1">
    <location>
        <begin position="32"/>
        <end position="53"/>
    </location>
</feature>
<evidence type="ECO:0000256" key="1">
    <source>
        <dbReference type="SAM" id="Phobius"/>
    </source>
</evidence>
<dbReference type="Proteomes" id="UP000724149">
    <property type="component" value="Unassembled WGS sequence"/>
</dbReference>
<organism evidence="2 3">
    <name type="scientific">Hydrogenoanaerobacterium saccharovorans</name>
    <dbReference type="NCBI Taxonomy" id="474960"/>
    <lineage>
        <taxon>Bacteria</taxon>
        <taxon>Bacillati</taxon>
        <taxon>Bacillota</taxon>
        <taxon>Clostridia</taxon>
        <taxon>Eubacteriales</taxon>
        <taxon>Oscillospiraceae</taxon>
        <taxon>Hydrogenoanaerobacterium</taxon>
    </lineage>
</organism>
<dbReference type="EMBL" id="JACSNR010000008">
    <property type="protein sequence ID" value="MBM6923825.1"/>
    <property type="molecule type" value="Genomic_DNA"/>
</dbReference>
<evidence type="ECO:0000313" key="2">
    <source>
        <dbReference type="EMBL" id="MBM6923825.1"/>
    </source>
</evidence>
<feature type="transmembrane region" description="Helical" evidence="1">
    <location>
        <begin position="73"/>
        <end position="91"/>
    </location>
</feature>
<reference evidence="2 3" key="1">
    <citation type="journal article" date="2021" name="Sci. Rep.">
        <title>The distribution of antibiotic resistance genes in chicken gut microbiota commensals.</title>
        <authorList>
            <person name="Juricova H."/>
            <person name="Matiasovicova J."/>
            <person name="Kubasova T."/>
            <person name="Cejkova D."/>
            <person name="Rychlik I."/>
        </authorList>
    </citation>
    <scope>NUCLEOTIDE SEQUENCE [LARGE SCALE GENOMIC DNA]</scope>
    <source>
        <strain evidence="2 3">An564</strain>
    </source>
</reference>
<feature type="transmembrane region" description="Helical" evidence="1">
    <location>
        <begin position="97"/>
        <end position="115"/>
    </location>
</feature>
<dbReference type="InterPro" id="IPR032713">
    <property type="entry name" value="EmrE"/>
</dbReference>
<keyword evidence="1" id="KW-0812">Transmembrane</keyword>
<feature type="transmembrane region" description="Helical" evidence="1">
    <location>
        <begin position="191"/>
        <end position="212"/>
    </location>
</feature>
<proteinExistence type="predicted"/>
<keyword evidence="3" id="KW-1185">Reference proteome</keyword>
<protein>
    <submittedName>
        <fullName evidence="2">Multidrug resistance efflux transporter family protein</fullName>
    </submittedName>
</protein>
<comment type="caution">
    <text evidence="2">The sequence shown here is derived from an EMBL/GenBank/DDBJ whole genome shotgun (WGS) entry which is preliminary data.</text>
</comment>
<feature type="transmembrane region" description="Helical" evidence="1">
    <location>
        <begin position="127"/>
        <end position="146"/>
    </location>
</feature>
<evidence type="ECO:0000313" key="3">
    <source>
        <dbReference type="Proteomes" id="UP000724149"/>
    </source>
</evidence>
<keyword evidence="1" id="KW-0472">Membrane</keyword>
<feature type="transmembrane region" description="Helical" evidence="1">
    <location>
        <begin position="279"/>
        <end position="299"/>
    </location>
</feature>
<sequence length="303" mass="32790">MKKALFAGILASFFFAFTFILNRSMHLGGGSWVWSACLRYYFTLPILWAVLLFQGKGGLGRIFREIRRQPLTWLWWSTVGFGLFYAPLSLGSQYGEAWLTAATWQVTIVAGVLLTPLFGHRIPMRQLGWSMVILVGIFVLQASTAAELRFEELAQALLPILLAAVCYPLGNRKLMQYCPPEISTLERVFGMTLCSMPFWLVLGAWGVGAVGLPSAGQVIQSVGVALFSGVAATLLFFWATDQVRRNPRQLALIEATQSGEVVFSLLGGVLLLGDPLPGALGLVGLCLIVGGMVGGSLSAGKQA</sequence>
<gene>
    <name evidence="2" type="ORF">H9X81_09020</name>
</gene>
<feature type="transmembrane region" description="Helical" evidence="1">
    <location>
        <begin position="218"/>
        <end position="238"/>
    </location>
</feature>